<feature type="region of interest" description="Disordered" evidence="1">
    <location>
        <begin position="1245"/>
        <end position="1460"/>
    </location>
</feature>
<organism evidence="3 4">
    <name type="scientific">Lentinus brumalis</name>
    <dbReference type="NCBI Taxonomy" id="2498619"/>
    <lineage>
        <taxon>Eukaryota</taxon>
        <taxon>Fungi</taxon>
        <taxon>Dikarya</taxon>
        <taxon>Basidiomycota</taxon>
        <taxon>Agaricomycotina</taxon>
        <taxon>Agaricomycetes</taxon>
        <taxon>Polyporales</taxon>
        <taxon>Polyporaceae</taxon>
        <taxon>Lentinus</taxon>
    </lineage>
</organism>
<dbReference type="Gene3D" id="1.25.10.10">
    <property type="entry name" value="Leucine-rich Repeat Variant"/>
    <property type="match status" value="1"/>
</dbReference>
<feature type="compositionally biased region" description="Acidic residues" evidence="1">
    <location>
        <begin position="995"/>
        <end position="1005"/>
    </location>
</feature>
<dbReference type="PROSITE" id="PS51425">
    <property type="entry name" value="SCD"/>
    <property type="match status" value="1"/>
</dbReference>
<feature type="region of interest" description="Disordered" evidence="1">
    <location>
        <begin position="311"/>
        <end position="335"/>
    </location>
</feature>
<evidence type="ECO:0000313" key="3">
    <source>
        <dbReference type="EMBL" id="RDX52633.1"/>
    </source>
</evidence>
<dbReference type="Pfam" id="PF21581">
    <property type="entry name" value="SCD"/>
    <property type="match status" value="1"/>
</dbReference>
<dbReference type="GO" id="GO:0007062">
    <property type="term" value="P:sister chromatid cohesion"/>
    <property type="evidence" value="ECO:0007669"/>
    <property type="project" value="UniProtKB-ARBA"/>
</dbReference>
<feature type="region of interest" description="Disordered" evidence="1">
    <location>
        <begin position="985"/>
        <end position="1031"/>
    </location>
</feature>
<dbReference type="PANTHER" id="PTHR11199:SF0">
    <property type="entry name" value="LD34181P-RELATED"/>
    <property type="match status" value="1"/>
</dbReference>
<dbReference type="SUPFAM" id="SSF48371">
    <property type="entry name" value="ARM repeat"/>
    <property type="match status" value="1"/>
</dbReference>
<dbReference type="PANTHER" id="PTHR11199">
    <property type="entry name" value="STROMAL ANTIGEN"/>
    <property type="match status" value="1"/>
</dbReference>
<dbReference type="Pfam" id="PF08514">
    <property type="entry name" value="STAG"/>
    <property type="match status" value="1"/>
</dbReference>
<dbReference type="GO" id="GO:0005634">
    <property type="term" value="C:nucleus"/>
    <property type="evidence" value="ECO:0007669"/>
    <property type="project" value="TreeGrafter"/>
</dbReference>
<dbReference type="Pfam" id="PF24571">
    <property type="entry name" value="HEAT_SCC3-SA"/>
    <property type="match status" value="1"/>
</dbReference>
<feature type="compositionally biased region" description="Low complexity" evidence="1">
    <location>
        <begin position="1291"/>
        <end position="1301"/>
    </location>
</feature>
<feature type="compositionally biased region" description="Acidic residues" evidence="1">
    <location>
        <begin position="1268"/>
        <end position="1278"/>
    </location>
</feature>
<feature type="compositionally biased region" description="Basic residues" evidence="1">
    <location>
        <begin position="1012"/>
        <end position="1021"/>
    </location>
</feature>
<sequence length="1460" mass="160642">MADVAEPRRSQRERKQAQQFLSVSSSLLKRKRSDATSDEEHDNDGPLSEDSDHAPADDEGDAEEGDFHAPKPPGKSGTKRKSKASTTPKKPRAPKGTAPKRAAAKPAGPPKPKKTAARKGKQPAGAEGEFDAEKVAKDSKIAADNALFNAIMNPAAALQSTAEDYLESLSNTPGPSLAELINCILRSCGCNDSVDEDRVVDYDGVLDALDDFTEALKQDNTPIYPLTSKLPMFKKFRKSLSEFLERLIISSAELGSLYTSDLMPTLQTWVIAMSSSQLRSFRHTATVIALEVETALCDVAASVEKEAEVVSRQREGERKRKAANNKGKDAKVGNARETDLEKKAAEIRERRSKLADFLKEFVDGVFVHRYRDLDPNIRAECVRAMGLWFKKYPGHFLDGAYLRYVGWVLSDAQTQVRLEAVRALALAYDQTAYISAAALQHFTERFKPRLVEMAVGDIELSIRVAVVQVLQTIESHGLIEDEQTQQLCLLVFDEEARVRRAVSGFVKGVWEQTVEERLVGRKASASDKLRAGVKALGMLIVNWGRALDKQAEEGDSQDGDDSDLGEGSSKRVRAKEVASLVGPNPKGRTALVVEALWDEVEPVRDWETLLDVLLLDHSATDEQSRPASRSKGKQTASDETVDEAYRLEEVEEAVLLEMFVATLRKAIADAATAKKADEDTTSSDITRALIKALPRLFVKHQTDESRISDVLLIPQLMNLDMYLEMRMMTAYSSLWEDVTKQFLSHSSPVVLANAVATIRRMMDATGLSKTNSTKILELEDELSTSLRDAVAGRDEIEVASFTEDEVLSLGAICARIAALFGIRDMTSWMEEDEGGKQSSAWDIVSALAERGRLGYKEEAMMVDRALQLLTLHIMWKARSLPAAAELSPEELQFRDKLKDERESLLEKLVEFAVGTQSNTVEGVRRAAFQSLLTLHILFCATETTAPDGSRLPTAALPLSLDDEVQYRCAGFVQAEIERYAEELAERAPNEHASSGEDEDDEEEPVHEEPAKGKKGRGKKGAKAASLGPRPQSRAQLEREYVFIGVVTTFLRSIRAGVIHFRHAATILAHYGRLGPTFDLCSKVIVEILREEGMYKDNGEAVVAIICQALQESFTLYLDSVEHTEEHSIALGKLLSTCLLLRGAQLAVVRRLDSKYVVEIQTTSLSWVGKRLAGYEGTKNKKARNKCIKFFRVLLPLLSHIDSRDSLTIKAHLDNIIAQAKSEISPTSKFWEPYRAYEKKLTAAMHKEKGAGGRGRKRKGAGKSAEFVTTDDEAGEASEVEGLMANGAVNGPTRARPATRAAQNGALSEGELGGATEDEADAAAATTTPKQRPKPRPVRNRGSPKKPRTDSPSKSPSKSPSPTPARNSKSLTPLSSMRDSVAPEELEEQEPEPEESQAVETPKASRKRGRSDDDEPEDEEIHDTTTNGVDHDEAPESPTAAGASQETQASEIKIRRKRVRH</sequence>
<evidence type="ECO:0000313" key="4">
    <source>
        <dbReference type="Proteomes" id="UP000256964"/>
    </source>
</evidence>
<dbReference type="InterPro" id="IPR020839">
    <property type="entry name" value="SCD"/>
</dbReference>
<name>A0A371DJC4_9APHY</name>
<feature type="compositionally biased region" description="Low complexity" evidence="1">
    <location>
        <begin position="94"/>
        <end position="106"/>
    </location>
</feature>
<dbReference type="GO" id="GO:0003682">
    <property type="term" value="F:chromatin binding"/>
    <property type="evidence" value="ECO:0007669"/>
    <property type="project" value="TreeGrafter"/>
</dbReference>
<dbReference type="InterPro" id="IPR056396">
    <property type="entry name" value="HEAT_SCC3-SA"/>
</dbReference>
<dbReference type="STRING" id="139420.A0A371DJC4"/>
<feature type="compositionally biased region" description="Acidic residues" evidence="1">
    <location>
        <begin position="553"/>
        <end position="564"/>
    </location>
</feature>
<gene>
    <name evidence="3" type="ORF">OH76DRAFT_1400442</name>
</gene>
<dbReference type="InterPro" id="IPR011989">
    <property type="entry name" value="ARM-like"/>
</dbReference>
<feature type="compositionally biased region" description="Acidic residues" evidence="1">
    <location>
        <begin position="1381"/>
        <end position="1396"/>
    </location>
</feature>
<protein>
    <recommendedName>
        <fullName evidence="2">SCD domain-containing protein</fullName>
    </recommendedName>
</protein>
<accession>A0A371DJC4</accession>
<keyword evidence="4" id="KW-1185">Reference proteome</keyword>
<feature type="domain" description="SCD" evidence="2">
    <location>
        <begin position="366"/>
        <end position="453"/>
    </location>
</feature>
<feature type="compositionally biased region" description="Basic residues" evidence="1">
    <location>
        <begin position="77"/>
        <end position="93"/>
    </location>
</feature>
<evidence type="ECO:0000259" key="2">
    <source>
        <dbReference type="PROSITE" id="PS51425"/>
    </source>
</evidence>
<dbReference type="Proteomes" id="UP000256964">
    <property type="component" value="Unassembled WGS sequence"/>
</dbReference>
<feature type="compositionally biased region" description="Basic residues" evidence="1">
    <location>
        <begin position="111"/>
        <end position="121"/>
    </location>
</feature>
<dbReference type="InterPro" id="IPR016024">
    <property type="entry name" value="ARM-type_fold"/>
</dbReference>
<dbReference type="InterPro" id="IPR013721">
    <property type="entry name" value="STAG"/>
</dbReference>
<evidence type="ECO:0000256" key="1">
    <source>
        <dbReference type="SAM" id="MobiDB-lite"/>
    </source>
</evidence>
<feature type="compositionally biased region" description="Low complexity" evidence="1">
    <location>
        <begin position="1349"/>
        <end position="1359"/>
    </location>
</feature>
<feature type="region of interest" description="Disordered" evidence="1">
    <location>
        <begin position="1"/>
        <end position="132"/>
    </location>
</feature>
<feature type="compositionally biased region" description="Polar residues" evidence="1">
    <location>
        <begin position="1364"/>
        <end position="1377"/>
    </location>
</feature>
<feature type="compositionally biased region" description="Basic residues" evidence="1">
    <location>
        <begin position="1330"/>
        <end position="1345"/>
    </location>
</feature>
<feature type="compositionally biased region" description="Acidic residues" evidence="1">
    <location>
        <begin position="1411"/>
        <end position="1420"/>
    </location>
</feature>
<feature type="compositionally biased region" description="Basic and acidic residues" evidence="1">
    <location>
        <begin position="1"/>
        <end position="16"/>
    </location>
</feature>
<proteinExistence type="predicted"/>
<dbReference type="OrthoDB" id="498590at2759"/>
<feature type="region of interest" description="Disordered" evidence="1">
    <location>
        <begin position="551"/>
        <end position="578"/>
    </location>
</feature>
<reference evidence="3 4" key="1">
    <citation type="journal article" date="2018" name="Biotechnol. Biofuels">
        <title>Integrative visual omics of the white-rot fungus Polyporus brumalis exposes the biotechnological potential of its oxidative enzymes for delignifying raw plant biomass.</title>
        <authorList>
            <person name="Miyauchi S."/>
            <person name="Rancon A."/>
            <person name="Drula E."/>
            <person name="Hage H."/>
            <person name="Chaduli D."/>
            <person name="Favel A."/>
            <person name="Grisel S."/>
            <person name="Henrissat B."/>
            <person name="Herpoel-Gimbert I."/>
            <person name="Ruiz-Duenas F.J."/>
            <person name="Chevret D."/>
            <person name="Hainaut M."/>
            <person name="Lin J."/>
            <person name="Wang M."/>
            <person name="Pangilinan J."/>
            <person name="Lipzen A."/>
            <person name="Lesage-Meessen L."/>
            <person name="Navarro D."/>
            <person name="Riley R."/>
            <person name="Grigoriev I.V."/>
            <person name="Zhou S."/>
            <person name="Raouche S."/>
            <person name="Rosso M.N."/>
        </authorList>
    </citation>
    <scope>NUCLEOTIDE SEQUENCE [LARGE SCALE GENOMIC DNA]</scope>
    <source>
        <strain evidence="3 4">BRFM 1820</strain>
    </source>
</reference>
<dbReference type="GO" id="GO:0000785">
    <property type="term" value="C:chromatin"/>
    <property type="evidence" value="ECO:0007669"/>
    <property type="project" value="TreeGrafter"/>
</dbReference>
<feature type="region of interest" description="Disordered" evidence="1">
    <location>
        <begin position="620"/>
        <end position="640"/>
    </location>
</feature>
<feature type="compositionally biased region" description="Basic and acidic residues" evidence="1">
    <location>
        <begin position="326"/>
        <end position="335"/>
    </location>
</feature>
<dbReference type="EMBL" id="KZ857390">
    <property type="protein sequence ID" value="RDX52633.1"/>
    <property type="molecule type" value="Genomic_DNA"/>
</dbReference>
<dbReference type="InterPro" id="IPR039662">
    <property type="entry name" value="Cohesin_Scc3/SA"/>
</dbReference>
<dbReference type="GO" id="GO:0008278">
    <property type="term" value="C:cohesin complex"/>
    <property type="evidence" value="ECO:0007669"/>
    <property type="project" value="TreeGrafter"/>
</dbReference>